<gene>
    <name evidence="1" type="ORF">SAMN05421797_101903</name>
</gene>
<organism evidence="1 2">
    <name type="scientific">Maribacter ulvicola</name>
    <dbReference type="NCBI Taxonomy" id="228959"/>
    <lineage>
        <taxon>Bacteria</taxon>
        <taxon>Pseudomonadati</taxon>
        <taxon>Bacteroidota</taxon>
        <taxon>Flavobacteriia</taxon>
        <taxon>Flavobacteriales</taxon>
        <taxon>Flavobacteriaceae</taxon>
        <taxon>Maribacter</taxon>
    </lineage>
</organism>
<evidence type="ECO:0000313" key="2">
    <source>
        <dbReference type="Proteomes" id="UP000186953"/>
    </source>
</evidence>
<accession>A0A1N6QIY3</accession>
<dbReference type="EMBL" id="FTMA01000001">
    <property type="protein sequence ID" value="SIQ16316.1"/>
    <property type="molecule type" value="Genomic_DNA"/>
</dbReference>
<keyword evidence="2" id="KW-1185">Reference proteome</keyword>
<dbReference type="Proteomes" id="UP000186953">
    <property type="component" value="Unassembled WGS sequence"/>
</dbReference>
<protein>
    <submittedName>
        <fullName evidence="1">Uncharacterized protein</fullName>
    </submittedName>
</protein>
<name>A0A1N6QIY3_9FLAO</name>
<sequence>MKDLFLELTKSLKAIVIQFISEVIFLYKSFRN</sequence>
<dbReference type="STRING" id="228959.SAMN05421797_101903"/>
<dbReference type="AlphaFoldDB" id="A0A1N6QIY3"/>
<reference evidence="2" key="1">
    <citation type="submission" date="2017-01" db="EMBL/GenBank/DDBJ databases">
        <authorList>
            <person name="Varghese N."/>
            <person name="Submissions S."/>
        </authorList>
    </citation>
    <scope>NUCLEOTIDE SEQUENCE [LARGE SCALE GENOMIC DNA]</scope>
    <source>
        <strain evidence="2">DSM 15366</strain>
    </source>
</reference>
<evidence type="ECO:0000313" key="1">
    <source>
        <dbReference type="EMBL" id="SIQ16316.1"/>
    </source>
</evidence>
<proteinExistence type="predicted"/>